<dbReference type="EMBL" id="CAJFDH010000004">
    <property type="protein sequence ID" value="CAD5221695.1"/>
    <property type="molecule type" value="Genomic_DNA"/>
</dbReference>
<comment type="caution">
    <text evidence="1">The sequence shown here is derived from an EMBL/GenBank/DDBJ whole genome shotgun (WGS) entry which is preliminary data.</text>
</comment>
<evidence type="ECO:0000313" key="1">
    <source>
        <dbReference type="EMBL" id="CAD5221695.1"/>
    </source>
</evidence>
<dbReference type="AlphaFoldDB" id="A0A811L1T3"/>
<gene>
    <name evidence="1" type="ORF">BOKJ2_LOCUS9573</name>
</gene>
<protein>
    <submittedName>
        <fullName evidence="1">Uncharacterized protein</fullName>
    </submittedName>
</protein>
<dbReference type="Proteomes" id="UP000614601">
    <property type="component" value="Unassembled WGS sequence"/>
</dbReference>
<name>A0A811L1T3_9BILA</name>
<reference evidence="1" key="1">
    <citation type="submission" date="2020-09" db="EMBL/GenBank/DDBJ databases">
        <authorList>
            <person name="Kikuchi T."/>
        </authorList>
    </citation>
    <scope>NUCLEOTIDE SEQUENCE</scope>
    <source>
        <strain evidence="1">SH1</strain>
    </source>
</reference>
<sequence>MVHLNGDWSKKYCWLKDGTVVQKLELRSRYWCNAQVDGTLGLKMDFLLKCWSFQNCTCKANGRFAIGTTDVLTESKRLRYSDFYNGKYWKLCLEMVIDGIFYLVRLPILSYRYYHGLTQSNHLPTSD</sequence>
<accession>A0A811L1T3</accession>
<dbReference type="EMBL" id="CAJFCW020000004">
    <property type="protein sequence ID" value="CAG9115326.1"/>
    <property type="molecule type" value="Genomic_DNA"/>
</dbReference>
<dbReference type="Proteomes" id="UP000783686">
    <property type="component" value="Unassembled WGS sequence"/>
</dbReference>
<keyword evidence="2" id="KW-1185">Reference proteome</keyword>
<evidence type="ECO:0000313" key="2">
    <source>
        <dbReference type="Proteomes" id="UP000614601"/>
    </source>
</evidence>
<proteinExistence type="predicted"/>
<organism evidence="1 2">
    <name type="scientific">Bursaphelenchus okinawaensis</name>
    <dbReference type="NCBI Taxonomy" id="465554"/>
    <lineage>
        <taxon>Eukaryota</taxon>
        <taxon>Metazoa</taxon>
        <taxon>Ecdysozoa</taxon>
        <taxon>Nematoda</taxon>
        <taxon>Chromadorea</taxon>
        <taxon>Rhabditida</taxon>
        <taxon>Tylenchina</taxon>
        <taxon>Tylenchomorpha</taxon>
        <taxon>Aphelenchoidea</taxon>
        <taxon>Aphelenchoididae</taxon>
        <taxon>Bursaphelenchus</taxon>
    </lineage>
</organism>